<dbReference type="VEuPathDB" id="VectorBase:CQUJHB003511"/>
<dbReference type="VEuPathDB" id="VectorBase:CPIJ015032"/>
<protein>
    <recommendedName>
        <fullName evidence="6">Venom allergen-1</fullName>
    </recommendedName>
</protein>
<sequence length="262" mass="29390">MPGLNLPVVLVATTTFALLAALALATDYCDPLLCHDGRAHIGCNATEEYGEACPENAEVVPVDEKLREMILDLHNSLRSELASGKMEGFDAAERMPIMEWDEELAKLADYNVRTCLYSHDDCRGTDRYRFAGQNIARKSKPNNGTVEVVRAISDLTNKWWQEYVDANQTVMDAYRKVGEGVHIGHFTLMASDRITRLGCAVSRYYTPDNKRNYVYYVCNYSFTNVLGKPVYRKGKPCAKCDKCSEKYPGLCEGIGKEIDDSL</sequence>
<gene>
    <name evidence="10" type="primary">6048227</name>
    <name evidence="9" type="ORF">CpipJ_CPIJ015032</name>
</gene>
<evidence type="ECO:0000313" key="11">
    <source>
        <dbReference type="Proteomes" id="UP000002320"/>
    </source>
</evidence>
<organism>
    <name type="scientific">Culex quinquefasciatus</name>
    <name type="common">Southern house mosquito</name>
    <name type="synonym">Culex pungens</name>
    <dbReference type="NCBI Taxonomy" id="7176"/>
    <lineage>
        <taxon>Eukaryota</taxon>
        <taxon>Metazoa</taxon>
        <taxon>Ecdysozoa</taxon>
        <taxon>Arthropoda</taxon>
        <taxon>Hexapoda</taxon>
        <taxon>Insecta</taxon>
        <taxon>Pterygota</taxon>
        <taxon>Neoptera</taxon>
        <taxon>Endopterygota</taxon>
        <taxon>Diptera</taxon>
        <taxon>Nematocera</taxon>
        <taxon>Culicoidea</taxon>
        <taxon>Culicidae</taxon>
        <taxon>Culicinae</taxon>
        <taxon>Culicini</taxon>
        <taxon>Culex</taxon>
        <taxon>Culex</taxon>
    </lineage>
</organism>
<dbReference type="EMBL" id="DS232407">
    <property type="protein sequence ID" value="EDS41258.1"/>
    <property type="molecule type" value="Genomic_DNA"/>
</dbReference>
<dbReference type="STRING" id="7176.B0X6A8"/>
<evidence type="ECO:0000256" key="1">
    <source>
        <dbReference type="ARBA" id="ARBA00004613"/>
    </source>
</evidence>
<dbReference type="InParanoid" id="B0X6A8"/>
<dbReference type="SMART" id="SM00198">
    <property type="entry name" value="SCP"/>
    <property type="match status" value="1"/>
</dbReference>
<dbReference type="EnsemblMetazoa" id="CPIJ015032-RA">
    <property type="protein sequence ID" value="CPIJ015032-PA"/>
    <property type="gene ID" value="CPIJ015032"/>
</dbReference>
<name>B0X6A8_CULQU</name>
<keyword evidence="3" id="KW-0964">Secreted</keyword>
<dbReference type="eggNOG" id="KOG3017">
    <property type="taxonomic scope" value="Eukaryota"/>
</dbReference>
<dbReference type="Pfam" id="PF00188">
    <property type="entry name" value="CAP"/>
    <property type="match status" value="1"/>
</dbReference>
<evidence type="ECO:0000256" key="3">
    <source>
        <dbReference type="ARBA" id="ARBA00022525"/>
    </source>
</evidence>
<reference evidence="9" key="1">
    <citation type="submission" date="2007-03" db="EMBL/GenBank/DDBJ databases">
        <title>Annotation of Culex pipiens quinquefasciatus.</title>
        <authorList>
            <consortium name="The Broad Institute Genome Sequencing Platform"/>
            <person name="Atkinson P.W."/>
            <person name="Hemingway J."/>
            <person name="Christensen B.M."/>
            <person name="Higgs S."/>
            <person name="Kodira C."/>
            <person name="Hannick L."/>
            <person name="Megy K."/>
            <person name="O'Leary S."/>
            <person name="Pearson M."/>
            <person name="Haas B.J."/>
            <person name="Mauceli E."/>
            <person name="Wortman J.R."/>
            <person name="Lee N.H."/>
            <person name="Guigo R."/>
            <person name="Stanke M."/>
            <person name="Alvarado L."/>
            <person name="Amedeo P."/>
            <person name="Antoine C.H."/>
            <person name="Arensburger P."/>
            <person name="Bidwell S.L."/>
            <person name="Crawford M."/>
            <person name="Camaro F."/>
            <person name="Devon K."/>
            <person name="Engels R."/>
            <person name="Hammond M."/>
            <person name="Howarth C."/>
            <person name="Koehrsen M."/>
            <person name="Lawson D."/>
            <person name="Montgomery P."/>
            <person name="Nene V."/>
            <person name="Nusbaum C."/>
            <person name="Puiu D."/>
            <person name="Romero-Severson J."/>
            <person name="Severson D.W."/>
            <person name="Shumway M."/>
            <person name="Sisk P."/>
            <person name="Stolte C."/>
            <person name="Zeng Q."/>
            <person name="Eisenstadt E."/>
            <person name="Fraser-Liggett C."/>
            <person name="Strausberg R."/>
            <person name="Galagan J."/>
            <person name="Birren B."/>
            <person name="Collins F.H."/>
        </authorList>
    </citation>
    <scope>NUCLEOTIDE SEQUENCE [LARGE SCALE GENOMIC DNA]</scope>
    <source>
        <strain evidence="9">JHB</strain>
    </source>
</reference>
<dbReference type="PIRSF" id="PIRSF038921">
    <property type="entry name" value="P14a"/>
    <property type="match status" value="1"/>
</dbReference>
<keyword evidence="4 7" id="KW-0732">Signal</keyword>
<evidence type="ECO:0000256" key="5">
    <source>
        <dbReference type="ARBA" id="ARBA00023180"/>
    </source>
</evidence>
<dbReference type="OMA" id="TKVGCGA"/>
<dbReference type="Gene3D" id="3.40.33.10">
    <property type="entry name" value="CAP"/>
    <property type="match status" value="1"/>
</dbReference>
<dbReference type="KEGG" id="cqu:CpipJ_CPIJ015032"/>
<dbReference type="HOGENOM" id="CLU_035730_7_0_1"/>
<evidence type="ECO:0000256" key="7">
    <source>
        <dbReference type="SAM" id="SignalP"/>
    </source>
</evidence>
<evidence type="ECO:0000256" key="2">
    <source>
        <dbReference type="ARBA" id="ARBA00009923"/>
    </source>
</evidence>
<dbReference type="InterPro" id="IPR034763">
    <property type="entry name" value="P14a_insect"/>
</dbReference>
<comment type="subcellular location">
    <subcellularLocation>
        <location evidence="1">Secreted</location>
    </subcellularLocation>
</comment>
<proteinExistence type="inferred from homology"/>
<evidence type="ECO:0000313" key="9">
    <source>
        <dbReference type="EMBL" id="EDS41258.1"/>
    </source>
</evidence>
<evidence type="ECO:0000256" key="6">
    <source>
        <dbReference type="ARBA" id="ARBA00068306"/>
    </source>
</evidence>
<reference evidence="10" key="2">
    <citation type="submission" date="2020-05" db="UniProtKB">
        <authorList>
            <consortium name="EnsemblMetazoa"/>
        </authorList>
    </citation>
    <scope>IDENTIFICATION</scope>
    <source>
        <strain evidence="10">JHB</strain>
    </source>
</reference>
<dbReference type="FunFam" id="3.40.33.10:FF:000007">
    <property type="entry name" value="Venom allergen"/>
    <property type="match status" value="1"/>
</dbReference>
<dbReference type="InterPro" id="IPR014044">
    <property type="entry name" value="CAP_dom"/>
</dbReference>
<dbReference type="SUPFAM" id="SSF55797">
    <property type="entry name" value="PR-1-like"/>
    <property type="match status" value="1"/>
</dbReference>
<dbReference type="InterPro" id="IPR001283">
    <property type="entry name" value="CRISP-related"/>
</dbReference>
<dbReference type="AlphaFoldDB" id="B0X6A8"/>
<comment type="similarity">
    <text evidence="2">Belongs to the CRISP family.</text>
</comment>
<dbReference type="Proteomes" id="UP000002320">
    <property type="component" value="Unassembled WGS sequence"/>
</dbReference>
<feature type="domain" description="SCP" evidence="8">
    <location>
        <begin position="65"/>
        <end position="227"/>
    </location>
</feature>
<dbReference type="InterPro" id="IPR035940">
    <property type="entry name" value="CAP_sf"/>
</dbReference>
<dbReference type="GO" id="GO:0005576">
    <property type="term" value="C:extracellular region"/>
    <property type="evidence" value="ECO:0007669"/>
    <property type="project" value="UniProtKB-SubCell"/>
</dbReference>
<evidence type="ECO:0000259" key="8">
    <source>
        <dbReference type="SMART" id="SM00198"/>
    </source>
</evidence>
<evidence type="ECO:0000313" key="10">
    <source>
        <dbReference type="EnsemblMetazoa" id="CPIJ015032-PA"/>
    </source>
</evidence>
<keyword evidence="5" id="KW-0325">Glycoprotein</keyword>
<dbReference type="FunCoup" id="B0X6A8">
    <property type="interactions" value="12"/>
</dbReference>
<accession>B0X6A8</accession>
<dbReference type="PANTHER" id="PTHR10334">
    <property type="entry name" value="CYSTEINE-RICH SECRETORY PROTEIN-RELATED"/>
    <property type="match status" value="1"/>
</dbReference>
<keyword evidence="11" id="KW-1185">Reference proteome</keyword>
<dbReference type="CDD" id="cd05380">
    <property type="entry name" value="CAP_euk"/>
    <property type="match status" value="1"/>
</dbReference>
<dbReference type="OrthoDB" id="414826at2759"/>
<evidence type="ECO:0000256" key="4">
    <source>
        <dbReference type="ARBA" id="ARBA00022729"/>
    </source>
</evidence>
<feature type="chain" id="PRO_5014567200" description="Venom allergen-1" evidence="7">
    <location>
        <begin position="26"/>
        <end position="262"/>
    </location>
</feature>
<feature type="signal peptide" evidence="7">
    <location>
        <begin position="1"/>
        <end position="25"/>
    </location>
</feature>